<reference evidence="2 3" key="1">
    <citation type="submission" date="2015-06" db="EMBL/GenBank/DDBJ databases">
        <title>Survival trade-offs in plant roots during colonization by closely related pathogenic and mutualistic fungi.</title>
        <authorList>
            <person name="Hacquard S."/>
            <person name="Kracher B."/>
            <person name="Hiruma K."/>
            <person name="Weinman A."/>
            <person name="Muench P."/>
            <person name="Garrido Oter R."/>
            <person name="Ver Loren van Themaat E."/>
            <person name="Dallerey J.-F."/>
            <person name="Damm U."/>
            <person name="Henrissat B."/>
            <person name="Lespinet O."/>
            <person name="Thon M."/>
            <person name="Kemen E."/>
            <person name="McHardy A.C."/>
            <person name="Schulze-Lefert P."/>
            <person name="O'Connell R.J."/>
        </authorList>
    </citation>
    <scope>NUCLEOTIDE SEQUENCE [LARGE SCALE GENOMIC DNA]</scope>
    <source>
        <strain evidence="2 3">MAFF 238704</strain>
    </source>
</reference>
<dbReference type="STRING" id="1573173.A0A166LDM2"/>
<keyword evidence="3" id="KW-1185">Reference proteome</keyword>
<feature type="region of interest" description="Disordered" evidence="1">
    <location>
        <begin position="1"/>
        <end position="23"/>
    </location>
</feature>
<evidence type="ECO:0000313" key="2">
    <source>
        <dbReference type="EMBL" id="KZL63396.1"/>
    </source>
</evidence>
<sequence length="196" mass="21460">MAPELAARSPAERQTASPLSPEPGGCAALSTVHLGYGHPAVSPGRRTDPTIARDIIGDPYFSVIEQRVQRLKGHILEMAVNLGATEAVTLLVSRGAKLEYGIPVHILARRKPHSAAIKVMDEEYLKELCKETPELEYPTLSTRFAMAQRLVALGVDINRVANVYRLVGPWVAMPIRLHEATALSHSKSSMDWDFVS</sequence>
<comment type="caution">
    <text evidence="2">The sequence shown here is derived from an EMBL/GenBank/DDBJ whole genome shotgun (WGS) entry which is preliminary data.</text>
</comment>
<dbReference type="Proteomes" id="UP000076584">
    <property type="component" value="Unassembled WGS sequence"/>
</dbReference>
<proteinExistence type="predicted"/>
<protein>
    <submittedName>
        <fullName evidence="2">Uncharacterized protein</fullName>
    </submittedName>
</protein>
<dbReference type="EMBL" id="LFIW01002789">
    <property type="protein sequence ID" value="KZL63396.1"/>
    <property type="molecule type" value="Genomic_DNA"/>
</dbReference>
<organism evidence="2 3">
    <name type="scientific">Colletotrichum incanum</name>
    <name type="common">Soybean anthracnose fungus</name>
    <dbReference type="NCBI Taxonomy" id="1573173"/>
    <lineage>
        <taxon>Eukaryota</taxon>
        <taxon>Fungi</taxon>
        <taxon>Dikarya</taxon>
        <taxon>Ascomycota</taxon>
        <taxon>Pezizomycotina</taxon>
        <taxon>Sordariomycetes</taxon>
        <taxon>Hypocreomycetidae</taxon>
        <taxon>Glomerellales</taxon>
        <taxon>Glomerellaceae</taxon>
        <taxon>Colletotrichum</taxon>
        <taxon>Colletotrichum spaethianum species complex</taxon>
    </lineage>
</organism>
<evidence type="ECO:0000313" key="3">
    <source>
        <dbReference type="Proteomes" id="UP000076584"/>
    </source>
</evidence>
<gene>
    <name evidence="2" type="ORF">CI238_11937</name>
</gene>
<dbReference type="AlphaFoldDB" id="A0A166LDM2"/>
<name>A0A166LDM2_COLIC</name>
<accession>A0A166LDM2</accession>
<evidence type="ECO:0000256" key="1">
    <source>
        <dbReference type="SAM" id="MobiDB-lite"/>
    </source>
</evidence>